<feature type="transmembrane region" description="Helical" evidence="7">
    <location>
        <begin position="398"/>
        <end position="421"/>
    </location>
</feature>
<dbReference type="PIRSF" id="PIRSF006066">
    <property type="entry name" value="HI0050"/>
    <property type="match status" value="1"/>
</dbReference>
<feature type="transmembrane region" description="Helical" evidence="7">
    <location>
        <begin position="314"/>
        <end position="344"/>
    </location>
</feature>
<keyword evidence="10" id="KW-1185">Reference proteome</keyword>
<dbReference type="OrthoDB" id="7824289at2"/>
<feature type="transmembrane region" description="Helical" evidence="7">
    <location>
        <begin position="272"/>
        <end position="294"/>
    </location>
</feature>
<dbReference type="EMBL" id="SNYR01000004">
    <property type="protein sequence ID" value="TDQ60493.1"/>
    <property type="molecule type" value="Genomic_DNA"/>
</dbReference>
<gene>
    <name evidence="9" type="ORF">ATL17_3382</name>
</gene>
<dbReference type="Pfam" id="PF06808">
    <property type="entry name" value="DctM"/>
    <property type="match status" value="1"/>
</dbReference>
<evidence type="ECO:0000256" key="5">
    <source>
        <dbReference type="ARBA" id="ARBA00022989"/>
    </source>
</evidence>
<keyword evidence="7" id="KW-0813">Transport</keyword>
<comment type="caution">
    <text evidence="9">The sequence shown here is derived from an EMBL/GenBank/DDBJ whole genome shotgun (WGS) entry which is preliminary data.</text>
</comment>
<keyword evidence="6 7" id="KW-0472">Membrane</keyword>
<feature type="transmembrane region" description="Helical" evidence="7">
    <location>
        <begin position="172"/>
        <end position="195"/>
    </location>
</feature>
<feature type="domain" description="TRAP C4-dicarboxylate transport system permease DctM subunit" evidence="8">
    <location>
        <begin position="6"/>
        <end position="417"/>
    </location>
</feature>
<feature type="transmembrane region" description="Helical" evidence="7">
    <location>
        <begin position="241"/>
        <end position="260"/>
    </location>
</feature>
<dbReference type="PANTHER" id="PTHR33362">
    <property type="entry name" value="SIALIC ACID TRAP TRANSPORTER PERMEASE PROTEIN SIAT-RELATED"/>
    <property type="match status" value="1"/>
</dbReference>
<feature type="transmembrane region" description="Helical" evidence="7">
    <location>
        <begin position="216"/>
        <end position="235"/>
    </location>
</feature>
<keyword evidence="2" id="KW-1003">Cell membrane</keyword>
<dbReference type="AlphaFoldDB" id="A0A4R6VCG9"/>
<dbReference type="InterPro" id="IPR004681">
    <property type="entry name" value="TRAP_DctM"/>
</dbReference>
<evidence type="ECO:0000313" key="10">
    <source>
        <dbReference type="Proteomes" id="UP000295391"/>
    </source>
</evidence>
<feature type="transmembrane region" description="Helical" evidence="7">
    <location>
        <begin position="136"/>
        <end position="160"/>
    </location>
</feature>
<organism evidence="9 10">
    <name type="scientific">Maritalea mobilis</name>
    <dbReference type="NCBI Taxonomy" id="483324"/>
    <lineage>
        <taxon>Bacteria</taxon>
        <taxon>Pseudomonadati</taxon>
        <taxon>Pseudomonadota</taxon>
        <taxon>Alphaproteobacteria</taxon>
        <taxon>Hyphomicrobiales</taxon>
        <taxon>Devosiaceae</taxon>
        <taxon>Maritalea</taxon>
    </lineage>
</organism>
<dbReference type="GO" id="GO:0005886">
    <property type="term" value="C:plasma membrane"/>
    <property type="evidence" value="ECO:0007669"/>
    <property type="project" value="UniProtKB-SubCell"/>
</dbReference>
<evidence type="ECO:0000256" key="2">
    <source>
        <dbReference type="ARBA" id="ARBA00022475"/>
    </source>
</evidence>
<accession>A0A4R6VCG9</accession>
<evidence type="ECO:0000256" key="4">
    <source>
        <dbReference type="ARBA" id="ARBA00022692"/>
    </source>
</evidence>
<comment type="caution">
    <text evidence="7">Lacks conserved residue(s) required for the propagation of feature annotation.</text>
</comment>
<evidence type="ECO:0000313" key="9">
    <source>
        <dbReference type="EMBL" id="TDQ60493.1"/>
    </source>
</evidence>
<evidence type="ECO:0000259" key="8">
    <source>
        <dbReference type="Pfam" id="PF06808"/>
    </source>
</evidence>
<feature type="transmembrane region" description="Helical" evidence="7">
    <location>
        <begin position="50"/>
        <end position="70"/>
    </location>
</feature>
<keyword evidence="4 7" id="KW-0812">Transmembrane</keyword>
<dbReference type="NCBIfam" id="TIGR00786">
    <property type="entry name" value="dctM"/>
    <property type="match status" value="1"/>
</dbReference>
<dbReference type="InterPro" id="IPR010656">
    <property type="entry name" value="DctM"/>
</dbReference>
<comment type="similarity">
    <text evidence="7">Belongs to the TRAP transporter large permease family.</text>
</comment>
<evidence type="ECO:0000256" key="6">
    <source>
        <dbReference type="ARBA" id="ARBA00023136"/>
    </source>
</evidence>
<reference evidence="9 10" key="1">
    <citation type="submission" date="2019-03" db="EMBL/GenBank/DDBJ databases">
        <title>Genomic Encyclopedia of Type Strains, Phase III (KMG-III): the genomes of soil and plant-associated and newly described type strains.</title>
        <authorList>
            <person name="Whitman W."/>
        </authorList>
    </citation>
    <scope>NUCLEOTIDE SEQUENCE [LARGE SCALE GENOMIC DNA]</scope>
    <source>
        <strain evidence="9 10">CGMCC 1.7002</strain>
    </source>
</reference>
<protein>
    <recommendedName>
        <fullName evidence="7">TRAP transporter large permease protein</fullName>
    </recommendedName>
</protein>
<sequence length="428" mass="45647">MATIVFLSMIVLLLLGFPMMVPLIVGATIGFFMMFNGFGQMETMVQQMMAGIRPASLIAVPMFIFAADIMTRGQSAGRLINLVMSFVGHVKGGLAVSTAAACTMFGAVSGSTQATVVAIGSPLRPRMLKAGYKDSFVLALIVNSSDIAFLIPPSIGMIIYGVVSNTSIAELFIAGIGPGLLILLLFSIYSYIYAVRNNVPTEEKATWGERLTSLRQAIWPMGFPLIIIGGIYGGIFSPTEAAAACVLYALVLEVLIFRTMSLQNVYDTAKSTGLITAVVFILVGAGAAFSWVISFAQVPQEILSAIGITEMGRIGVLFVISIAFFVGCMFVDPIVVILVLVPVFAPVVQSLGLDPVLVGTIITLQVAIGSATPPFGCDIFTAIAVFKRPYMEVIRGTPPFIFILLSVAVSMIFFPQIALFLRDLVFAK</sequence>
<comment type="subunit">
    <text evidence="7">The complex comprises the extracytoplasmic solute receptor protein and the two transmembrane proteins.</text>
</comment>
<evidence type="ECO:0000256" key="3">
    <source>
        <dbReference type="ARBA" id="ARBA00022519"/>
    </source>
</evidence>
<comment type="subcellular location">
    <subcellularLocation>
        <location evidence="1 7">Cell inner membrane</location>
        <topology evidence="1 7">Multi-pass membrane protein</topology>
    </subcellularLocation>
</comment>
<evidence type="ECO:0000256" key="7">
    <source>
        <dbReference type="RuleBase" id="RU369079"/>
    </source>
</evidence>
<comment type="function">
    <text evidence="7">Part of the tripartite ATP-independent periplasmic (TRAP) transport system.</text>
</comment>
<dbReference type="GO" id="GO:0022857">
    <property type="term" value="F:transmembrane transporter activity"/>
    <property type="evidence" value="ECO:0007669"/>
    <property type="project" value="UniProtKB-UniRule"/>
</dbReference>
<feature type="transmembrane region" description="Helical" evidence="7">
    <location>
        <begin position="356"/>
        <end position="386"/>
    </location>
</feature>
<dbReference type="Proteomes" id="UP000295391">
    <property type="component" value="Unassembled WGS sequence"/>
</dbReference>
<keyword evidence="3 7" id="KW-0997">Cell inner membrane</keyword>
<dbReference type="RefSeq" id="WP_133573979.1">
    <property type="nucleotide sequence ID" value="NZ_SNYR01000004.1"/>
</dbReference>
<proteinExistence type="inferred from homology"/>
<keyword evidence="5 7" id="KW-1133">Transmembrane helix</keyword>
<evidence type="ECO:0000256" key="1">
    <source>
        <dbReference type="ARBA" id="ARBA00004429"/>
    </source>
</evidence>
<name>A0A4R6VCG9_9HYPH</name>